<proteinExistence type="predicted"/>
<organism evidence="2 3">
    <name type="scientific">Tenacibaculum platacis</name>
    <dbReference type="NCBI Taxonomy" id="3137852"/>
    <lineage>
        <taxon>Bacteria</taxon>
        <taxon>Pseudomonadati</taxon>
        <taxon>Bacteroidota</taxon>
        <taxon>Flavobacteriia</taxon>
        <taxon>Flavobacteriales</taxon>
        <taxon>Flavobacteriaceae</taxon>
        <taxon>Tenacibaculum</taxon>
    </lineage>
</organism>
<gene>
    <name evidence="2" type="ORF">T190607A01A_10502</name>
</gene>
<dbReference type="RefSeq" id="WP_348710099.1">
    <property type="nucleotide sequence ID" value="NZ_CAXIXY010000003.1"/>
</dbReference>
<accession>A0ABM9NSG6</accession>
<dbReference type="InterPro" id="IPR000595">
    <property type="entry name" value="cNMP-bd_dom"/>
</dbReference>
<keyword evidence="3" id="KW-1185">Reference proteome</keyword>
<dbReference type="InterPro" id="IPR014710">
    <property type="entry name" value="RmlC-like_jellyroll"/>
</dbReference>
<feature type="domain" description="Cyclic nucleotide-binding" evidence="1">
    <location>
        <begin position="10"/>
        <end position="114"/>
    </location>
</feature>
<comment type="caution">
    <text evidence="2">The sequence shown here is derived from an EMBL/GenBank/DDBJ whole genome shotgun (WGS) entry which is preliminary data.</text>
</comment>
<sequence length="189" mass="22635">MDTLFNHIKSYVSISDKELSELKHCMKEETYQKNDHLLKANDYAKQVHFIIEGCVRTYIIDYNGNEHNISFSKEDWWFGDLNSFIRNKPASFNIQALESLKVLSLNKDKWDYLLNEIPNFVVYTRSLFRNTMFAHEERILQNLSFTAEQRYKYFIKKYPELLQRISQKQIARYLGVTPEFLSLLRKKIS</sequence>
<dbReference type="SMART" id="SM00100">
    <property type="entry name" value="cNMP"/>
    <property type="match status" value="1"/>
</dbReference>
<evidence type="ECO:0000313" key="2">
    <source>
        <dbReference type="EMBL" id="CAL2077261.1"/>
    </source>
</evidence>
<dbReference type="InterPro" id="IPR018490">
    <property type="entry name" value="cNMP-bd_dom_sf"/>
</dbReference>
<evidence type="ECO:0000259" key="1">
    <source>
        <dbReference type="PROSITE" id="PS50042"/>
    </source>
</evidence>
<dbReference type="SUPFAM" id="SSF51206">
    <property type="entry name" value="cAMP-binding domain-like"/>
    <property type="match status" value="1"/>
</dbReference>
<dbReference type="PROSITE" id="PS50042">
    <property type="entry name" value="CNMP_BINDING_3"/>
    <property type="match status" value="1"/>
</dbReference>
<evidence type="ECO:0000313" key="3">
    <source>
        <dbReference type="Proteomes" id="UP001497416"/>
    </source>
</evidence>
<dbReference type="EMBL" id="CAXIXY010000003">
    <property type="protein sequence ID" value="CAL2077261.1"/>
    <property type="molecule type" value="Genomic_DNA"/>
</dbReference>
<dbReference type="Proteomes" id="UP001497416">
    <property type="component" value="Unassembled WGS sequence"/>
</dbReference>
<dbReference type="Gene3D" id="2.60.120.10">
    <property type="entry name" value="Jelly Rolls"/>
    <property type="match status" value="1"/>
</dbReference>
<dbReference type="Pfam" id="PF00027">
    <property type="entry name" value="cNMP_binding"/>
    <property type="match status" value="1"/>
</dbReference>
<protein>
    <submittedName>
        <fullName evidence="2">Cyclic nucleotide-binding domain-containing protein</fullName>
    </submittedName>
</protein>
<reference evidence="2 3" key="1">
    <citation type="submission" date="2024-05" db="EMBL/GenBank/DDBJ databases">
        <authorList>
            <person name="Duchaud E."/>
        </authorList>
    </citation>
    <scope>NUCLEOTIDE SEQUENCE [LARGE SCALE GENOMIC DNA]</scope>
    <source>
        <strain evidence="2">Ena-SAMPLE-TAB-13-05-2024-13:56:06:370-140302</strain>
    </source>
</reference>
<dbReference type="CDD" id="cd00038">
    <property type="entry name" value="CAP_ED"/>
    <property type="match status" value="1"/>
</dbReference>
<name>A0ABM9NSG6_9FLAO</name>